<dbReference type="EC" id="2.-.-.-" evidence="1"/>
<keyword evidence="1" id="KW-0808">Transferase</keyword>
<protein>
    <submittedName>
        <fullName evidence="1">LpxA family protein</fullName>
        <ecNumber evidence="1">2.-.-.-</ecNumber>
    </submittedName>
</protein>
<dbReference type="GO" id="GO:0016740">
    <property type="term" value="F:transferase activity"/>
    <property type="evidence" value="ECO:0007669"/>
    <property type="project" value="UniProtKB-KW"/>
</dbReference>
<name>A0A091C1D4_9ENTE</name>
<dbReference type="PATRIC" id="fig|1302648.3.peg.878"/>
<evidence type="ECO:0000313" key="2">
    <source>
        <dbReference type="Proteomes" id="UP000029381"/>
    </source>
</evidence>
<organism evidence="1 2">
    <name type="scientific">Tetragenococcus muriaticus 3MR10-3</name>
    <dbReference type="NCBI Taxonomy" id="1302648"/>
    <lineage>
        <taxon>Bacteria</taxon>
        <taxon>Bacillati</taxon>
        <taxon>Bacillota</taxon>
        <taxon>Bacilli</taxon>
        <taxon>Lactobacillales</taxon>
        <taxon>Enterococcaceae</taxon>
        <taxon>Tetragenococcus</taxon>
    </lineage>
</organism>
<sequence>MKNFIAKNATIVGDVTLDTEVTVWFNSVLRGGMGLRPYYYR</sequence>
<dbReference type="InterPro" id="IPR011004">
    <property type="entry name" value="Trimer_LpxA-like_sf"/>
</dbReference>
<dbReference type="SUPFAM" id="SSF51161">
    <property type="entry name" value="Trimeric LpxA-like enzymes"/>
    <property type="match status" value="1"/>
</dbReference>
<gene>
    <name evidence="1" type="ORF">TMU3MR103_0905</name>
</gene>
<dbReference type="Proteomes" id="UP000029381">
    <property type="component" value="Unassembled WGS sequence"/>
</dbReference>
<reference evidence="1 2" key="1">
    <citation type="submission" date="2014-08" db="EMBL/GenBank/DDBJ databases">
        <title>Genome sequence of Tetragenococcus muriaticus.</title>
        <authorList>
            <person name="Chuea-nongthon C."/>
            <person name="Rodtong S."/>
            <person name="Yongsawatdigul J."/>
            <person name="Steele J.L."/>
            <person name="Liu X.-y."/>
            <person name="Speers J."/>
            <person name="Glasner J.D."/>
            <person name="Neeno-Eckwall E.C."/>
        </authorList>
    </citation>
    <scope>NUCLEOTIDE SEQUENCE [LARGE SCALE GENOMIC DNA]</scope>
    <source>
        <strain evidence="1 2">3MR10-3</strain>
    </source>
</reference>
<keyword evidence="2" id="KW-1185">Reference proteome</keyword>
<proteinExistence type="predicted"/>
<dbReference type="EMBL" id="JPVT01000081">
    <property type="protein sequence ID" value="KFN91671.1"/>
    <property type="molecule type" value="Genomic_DNA"/>
</dbReference>
<dbReference type="AlphaFoldDB" id="A0A091C1D4"/>
<accession>A0A091C1D4</accession>
<comment type="caution">
    <text evidence="1">The sequence shown here is derived from an EMBL/GenBank/DDBJ whole genome shotgun (WGS) entry which is preliminary data.</text>
</comment>
<evidence type="ECO:0000313" key="1">
    <source>
        <dbReference type="EMBL" id="KFN91671.1"/>
    </source>
</evidence>